<dbReference type="InterPro" id="IPR024615">
    <property type="entry name" value="CRISPR-assoc_Cmr2_N"/>
</dbReference>
<dbReference type="InterPro" id="IPR013407">
    <property type="entry name" value="CRISPR-assoc_prot_Cmr2"/>
</dbReference>
<evidence type="ECO:0000256" key="2">
    <source>
        <dbReference type="ARBA" id="ARBA00023118"/>
    </source>
</evidence>
<dbReference type="NCBIfam" id="TIGR02577">
    <property type="entry name" value="cas_TM1794_Cmr2"/>
    <property type="match status" value="1"/>
</dbReference>
<keyword evidence="6" id="KW-1185">Reference proteome</keyword>
<protein>
    <submittedName>
        <fullName evidence="5">Type III-B CRISPR-associated protein Cas10/Cmr2</fullName>
    </submittedName>
</protein>
<dbReference type="Proteomes" id="UP001159371">
    <property type="component" value="Unassembled WGS sequence"/>
</dbReference>
<dbReference type="InterPro" id="IPR054767">
    <property type="entry name" value="Cas10-Cmr2_palm2"/>
</dbReference>
<gene>
    <name evidence="5" type="primary">cas10</name>
    <name evidence="5" type="ORF">NWP19_18260</name>
</gene>
<dbReference type="InterPro" id="IPR038242">
    <property type="entry name" value="Cmr2_N"/>
</dbReference>
<name>A0ABT6K8L7_9CYAN</name>
<dbReference type="Pfam" id="PF12469">
    <property type="entry name" value="Cmr2_N"/>
    <property type="match status" value="1"/>
</dbReference>
<dbReference type="Gene3D" id="3.30.70.2220">
    <property type="entry name" value="CRISPR-Cas system, Cmr2 subunit, D1 domain, cysteine cluster"/>
    <property type="match status" value="1"/>
</dbReference>
<evidence type="ECO:0000313" key="5">
    <source>
        <dbReference type="EMBL" id="MDH6058667.1"/>
    </source>
</evidence>
<dbReference type="EMBL" id="JANQDO010000108">
    <property type="protein sequence ID" value="MDH6058667.1"/>
    <property type="molecule type" value="Genomic_DNA"/>
</dbReference>
<proteinExistence type="predicted"/>
<sequence>MSQEYWRAKIWGLLHDPILKALHNDTGRGENSFYQQLEVMQPWVETGRTPEESTGGVLENILLADYIASASDRGAIGSVTASIDYAPSDNLDQGLEIAHLLSGEKQQFKIQLHAELIESNRQQYLLNKEHLLLEAIPKDLREEDIKHNVTKIKKLYWWLWRCLPQATCNVFNNDNSLMLMPAEARLPDASIWSHVSITSALAGGLAGYDLTTEEVQNSPSGEETSHPYLAVFSFSPVQELIKSSRRMRDFWAGSWLLHYLSAKVSWELANQYGPDSLVYPSLYQQPLIDHWLRQKYPEFETWISQPTSESLLTAGFPNVLVLILPKDKVKAAMETARQTLMGEWQNVYQLVFEELKIRHWMPKLNIDNVTWSGWLKSQWQFYWTGLPIGKIGEGFTISADETKKADFDKWVDAQNQAYGLTREERKLFKDEELNLLQEAYKQRWKQQKGGFSANVGSWWGYIFDATRYALASVKNARNWELPTAFAPRSTVSGIGSVVNHNPDGKNWIGEGETKKLWSKKANLFNGKEQLNATETVKRGLPKVLHKLLSPSKNDITVSYPDLTSGVAGYLKVNAGDSKHQRNFVSACQNLRQWILQNHNQIPDAITENWGIPWVDNDNQLKEYHSHHPRLLNAGWLVEDLDIGEDLNVKNQTTQHIQQIINSYYPKNNPSNWYVLAAGDGDGMSDWLKGTKLKKYGDYIPSNLSVELDGFQNFLQVTKRMGPSTHSALSRALLDFSNALVPYLTEKRYAGRLIYSGGDDVLAYTNLWEWDDWLWDIRQCFKGAEDPRGEFNNNGGYWQYRGHSTEGEQVNFVERPLFTMGREATISFGIVVAHHSVPLAIALESLWEAEQEAKQQESPEGKQKDAVQVRVLYGNGNTLKCSAKFDVFHNWQKLITKTELDSAIFEQAASLWSQHPAPNCTAMGYWTQAFCARRDQFQGNESVKNQFQTNLVDFLQALFTSTKQGSEDKVKTKNPLDAEIENWLKLAAFIKRHRNITLGGDI</sequence>
<comment type="caution">
    <text evidence="5">The sequence shown here is derived from an EMBL/GenBank/DDBJ whole genome shotgun (WGS) entry which is preliminary data.</text>
</comment>
<dbReference type="Pfam" id="PF22335">
    <property type="entry name" value="Cas10-Cmr2_palm2"/>
    <property type="match status" value="1"/>
</dbReference>
<dbReference type="RefSeq" id="WP_280657666.1">
    <property type="nucleotide sequence ID" value="NZ_JANQDO010000108.1"/>
</dbReference>
<dbReference type="Gene3D" id="3.30.70.270">
    <property type="match status" value="1"/>
</dbReference>
<reference evidence="5 6" key="1">
    <citation type="journal article" date="2023" name="J. Phycol.">
        <title>Chrysosporum ovalisporum is synonymous with the true-branching cyanobacterium Umezakia natans (Nostocales/Aphanizomenonaceae).</title>
        <authorList>
            <person name="McGregor G.B."/>
            <person name="Sendall B.C."/>
            <person name="Niiyama Y."/>
            <person name="Tuji A."/>
            <person name="Willis A."/>
        </authorList>
    </citation>
    <scope>NUCLEOTIDE SEQUENCE [LARGE SCALE GENOMIC DNA]</scope>
    <source>
        <strain evidence="5 6">FSS-43</strain>
    </source>
</reference>
<evidence type="ECO:0000313" key="6">
    <source>
        <dbReference type="Proteomes" id="UP001159371"/>
    </source>
</evidence>
<keyword evidence="2" id="KW-0051">Antiviral defense</keyword>
<keyword evidence="1" id="KW-0547">Nucleotide-binding</keyword>
<organism evidence="5 6">
    <name type="scientific">Umezakia ovalisporum FSS-43</name>
    <dbReference type="NCBI Taxonomy" id="2740520"/>
    <lineage>
        <taxon>Bacteria</taxon>
        <taxon>Bacillati</taxon>
        <taxon>Cyanobacteriota</taxon>
        <taxon>Cyanophyceae</taxon>
        <taxon>Nostocales</taxon>
        <taxon>Nodulariaceae</taxon>
        <taxon>Umezakia</taxon>
    </lineage>
</organism>
<evidence type="ECO:0000259" key="4">
    <source>
        <dbReference type="Pfam" id="PF22335"/>
    </source>
</evidence>
<feature type="domain" description="CRISPR-associated protein Cmr2 N-terminal" evidence="3">
    <location>
        <begin position="229"/>
        <end position="348"/>
    </location>
</feature>
<evidence type="ECO:0000256" key="1">
    <source>
        <dbReference type="ARBA" id="ARBA00022741"/>
    </source>
</evidence>
<evidence type="ECO:0000259" key="3">
    <source>
        <dbReference type="Pfam" id="PF12469"/>
    </source>
</evidence>
<dbReference type="InterPro" id="IPR043128">
    <property type="entry name" value="Rev_trsase/Diguanyl_cyclase"/>
</dbReference>
<feature type="domain" description="Cas10/Cmr2 second palm" evidence="4">
    <location>
        <begin position="679"/>
        <end position="856"/>
    </location>
</feature>
<accession>A0ABT6K8L7</accession>